<dbReference type="InterPro" id="IPR011990">
    <property type="entry name" value="TPR-like_helical_dom_sf"/>
</dbReference>
<dbReference type="Pfam" id="PF08238">
    <property type="entry name" value="Sel1"/>
    <property type="match status" value="5"/>
</dbReference>
<name>A0A0C9SKT6_PLICR</name>
<dbReference type="OrthoDB" id="272077at2759"/>
<dbReference type="HOGENOM" id="CLU_009491_1_0_1"/>
<feature type="compositionally biased region" description="Low complexity" evidence="3">
    <location>
        <begin position="568"/>
        <end position="580"/>
    </location>
</feature>
<accession>A0A0C9SKT6</accession>
<feature type="region of interest" description="Disordered" evidence="3">
    <location>
        <begin position="1"/>
        <end position="130"/>
    </location>
</feature>
<keyword evidence="2" id="KW-0802">TPR repeat</keyword>
<feature type="compositionally biased region" description="Low complexity" evidence="3">
    <location>
        <begin position="692"/>
        <end position="710"/>
    </location>
</feature>
<feature type="compositionally biased region" description="Pro residues" evidence="3">
    <location>
        <begin position="161"/>
        <end position="171"/>
    </location>
</feature>
<dbReference type="Gene3D" id="1.25.40.10">
    <property type="entry name" value="Tetratricopeptide repeat domain"/>
    <property type="match status" value="1"/>
</dbReference>
<feature type="repeat" description="TPR" evidence="2">
    <location>
        <begin position="298"/>
        <end position="331"/>
    </location>
</feature>
<feature type="region of interest" description="Disordered" evidence="3">
    <location>
        <begin position="540"/>
        <end position="740"/>
    </location>
</feature>
<dbReference type="AlphaFoldDB" id="A0A0C9SKT6"/>
<keyword evidence="5" id="KW-1185">Reference proteome</keyword>
<keyword evidence="1" id="KW-0677">Repeat</keyword>
<evidence type="ECO:0000256" key="2">
    <source>
        <dbReference type="PROSITE-ProRule" id="PRU00339"/>
    </source>
</evidence>
<protein>
    <submittedName>
        <fullName evidence="4">Unplaced genomic scaffold PLICRscaffold_18, whole genome shotgun sequence</fullName>
    </submittedName>
</protein>
<reference evidence="4 5" key="1">
    <citation type="submission" date="2014-06" db="EMBL/GenBank/DDBJ databases">
        <title>Evolutionary Origins and Diversification of the Mycorrhizal Mutualists.</title>
        <authorList>
            <consortium name="DOE Joint Genome Institute"/>
            <consortium name="Mycorrhizal Genomics Consortium"/>
            <person name="Kohler A."/>
            <person name="Kuo A."/>
            <person name="Nagy L.G."/>
            <person name="Floudas D."/>
            <person name="Copeland A."/>
            <person name="Barry K.W."/>
            <person name="Cichocki N."/>
            <person name="Veneault-Fourrey C."/>
            <person name="LaButti K."/>
            <person name="Lindquist E.A."/>
            <person name="Lipzen A."/>
            <person name="Lundell T."/>
            <person name="Morin E."/>
            <person name="Murat C."/>
            <person name="Riley R."/>
            <person name="Ohm R."/>
            <person name="Sun H."/>
            <person name="Tunlid A."/>
            <person name="Henrissat B."/>
            <person name="Grigoriev I.V."/>
            <person name="Hibbett D.S."/>
            <person name="Martin F."/>
        </authorList>
    </citation>
    <scope>NUCLEOTIDE SEQUENCE [LARGE SCALE GENOMIC DNA]</scope>
    <source>
        <strain evidence="4 5">FD-325 SS-3</strain>
    </source>
</reference>
<sequence>MAAPTVPPRPPQYSYEPQQNHNNPPPVPPLPPDFRYEESPPHFADPLVAPRPHKLTPDLPADMARTLDDAADPFRRSPPAVNYNPGGFAMPQPQIQPQRGASPLPPPQGSHWGQAGPWSPPPQQPIQQQNAYQQLTPAMAALSFNAPQPPPAHARAQSTYGPPPKAPSPPRGVPALTAPLPTIPTLSASLASIQQGGDPAVRIAWCRDVFFLVERTSPQSDTPGPVRISDPQLSRLAQVAVPIVLQIASSQGPMQISTAEAIYHRATLAASGAYPDQVRHNPRAAFRDFEQAARAGYAAAWFRLGRDYENFNDVTHARDCFERGVKLNVESCTYRMGMAHLMGQLGLPVNPDAAVPLLHRAATLASLDVPQPAYVYGLLLLSEFAHVSVPPHLFPPSPQRESEARRHLERAAFLGFAPAQYKLGHAYEFAQPPFPFDPLLSVQYYSLASQQGETEADMALSKWFLCGAEGSFEKDEALAYTFAEKAARKGLPSAEFAMGYYAEVGVGGPKDLDTARKWYTRAADHGNTDAVDRLGALSQPAPQALSRQEHDTLTKSKLVRKRTQAQQRSDSTSGGAASGARQRRGDGRQIVDVIRRDSVARPQQSHANTMPAAHQQQQHPPLQQIPSASTMPSASPAPSSSINTTGSPQLRPQAAGGRQFPEKQRYTLVDSGASTGPRSESPGRGPSPVPPMRRTASGPVAQGQGQEQPAPQRPPPKGPATFAEMGFQGAKAEDKDCVIM</sequence>
<evidence type="ECO:0000313" key="4">
    <source>
        <dbReference type="EMBL" id="KII84301.1"/>
    </source>
</evidence>
<dbReference type="Proteomes" id="UP000053263">
    <property type="component" value="Unassembled WGS sequence"/>
</dbReference>
<evidence type="ECO:0000256" key="3">
    <source>
        <dbReference type="SAM" id="MobiDB-lite"/>
    </source>
</evidence>
<dbReference type="PROSITE" id="PS50005">
    <property type="entry name" value="TPR"/>
    <property type="match status" value="1"/>
</dbReference>
<feature type="compositionally biased region" description="Low complexity" evidence="3">
    <location>
        <begin position="611"/>
        <end position="641"/>
    </location>
</feature>
<evidence type="ECO:0000256" key="1">
    <source>
        <dbReference type="ARBA" id="ARBA00022737"/>
    </source>
</evidence>
<feature type="compositionally biased region" description="Low complexity" evidence="3">
    <location>
        <begin position="674"/>
        <end position="684"/>
    </location>
</feature>
<feature type="compositionally biased region" description="Basic and acidic residues" evidence="3">
    <location>
        <begin position="731"/>
        <end position="740"/>
    </location>
</feature>
<gene>
    <name evidence="4" type="ORF">PLICRDRAFT_179554</name>
</gene>
<feature type="compositionally biased region" description="Basic and acidic residues" evidence="3">
    <location>
        <begin position="65"/>
        <end position="75"/>
    </location>
</feature>
<dbReference type="PANTHER" id="PTHR46430:SF2">
    <property type="entry name" value="CHITIN SYNTHASE REGULATORY FACTOR 4"/>
    <property type="match status" value="1"/>
</dbReference>
<feature type="region of interest" description="Disordered" evidence="3">
    <location>
        <begin position="143"/>
        <end position="171"/>
    </location>
</feature>
<organism evidence="4 5">
    <name type="scientific">Plicaturopsis crispa FD-325 SS-3</name>
    <dbReference type="NCBI Taxonomy" id="944288"/>
    <lineage>
        <taxon>Eukaryota</taxon>
        <taxon>Fungi</taxon>
        <taxon>Dikarya</taxon>
        <taxon>Basidiomycota</taxon>
        <taxon>Agaricomycotina</taxon>
        <taxon>Agaricomycetes</taxon>
        <taxon>Agaricomycetidae</taxon>
        <taxon>Amylocorticiales</taxon>
        <taxon>Amylocorticiaceae</taxon>
        <taxon>Plicatura</taxon>
        <taxon>Plicaturopsis crispa</taxon>
    </lineage>
</organism>
<feature type="compositionally biased region" description="Basic and acidic residues" evidence="3">
    <location>
        <begin position="583"/>
        <end position="599"/>
    </location>
</feature>
<dbReference type="PANTHER" id="PTHR46430">
    <property type="entry name" value="PROTEIN SKT5-RELATED"/>
    <property type="match status" value="1"/>
</dbReference>
<dbReference type="EMBL" id="KN832571">
    <property type="protein sequence ID" value="KII84301.1"/>
    <property type="molecule type" value="Genomic_DNA"/>
</dbReference>
<proteinExistence type="predicted"/>
<dbReference type="SUPFAM" id="SSF81901">
    <property type="entry name" value="HCP-like"/>
    <property type="match status" value="2"/>
</dbReference>
<dbReference type="SMART" id="SM00671">
    <property type="entry name" value="SEL1"/>
    <property type="match status" value="6"/>
</dbReference>
<feature type="compositionally biased region" description="Pro residues" evidence="3">
    <location>
        <begin position="1"/>
        <end position="11"/>
    </location>
</feature>
<evidence type="ECO:0000313" key="5">
    <source>
        <dbReference type="Proteomes" id="UP000053263"/>
    </source>
</evidence>
<dbReference type="InterPro" id="IPR006597">
    <property type="entry name" value="Sel1-like"/>
</dbReference>
<feature type="compositionally biased region" description="Pro residues" evidence="3">
    <location>
        <begin position="23"/>
        <end position="32"/>
    </location>
</feature>
<dbReference type="InterPro" id="IPR051726">
    <property type="entry name" value="Chitin_Synth_Reg"/>
</dbReference>
<dbReference type="InterPro" id="IPR019734">
    <property type="entry name" value="TPR_rpt"/>
</dbReference>